<gene>
    <name evidence="3" type="ORF">FA15DRAFT_670451</name>
</gene>
<evidence type="ECO:0000313" key="4">
    <source>
        <dbReference type="Proteomes" id="UP000307440"/>
    </source>
</evidence>
<evidence type="ECO:0000259" key="2">
    <source>
        <dbReference type="Pfam" id="PF24016"/>
    </source>
</evidence>
<dbReference type="AlphaFoldDB" id="A0A5C3KSD2"/>
<protein>
    <recommendedName>
        <fullName evidence="2">DUF7330 domain-containing protein</fullName>
    </recommendedName>
</protein>
<feature type="region of interest" description="Disordered" evidence="1">
    <location>
        <begin position="206"/>
        <end position="232"/>
    </location>
</feature>
<dbReference type="OrthoDB" id="2593559at2759"/>
<dbReference type="InterPro" id="IPR055754">
    <property type="entry name" value="DUF7330"/>
</dbReference>
<evidence type="ECO:0000313" key="3">
    <source>
        <dbReference type="EMBL" id="TFK23529.1"/>
    </source>
</evidence>
<proteinExistence type="predicted"/>
<keyword evidence="4" id="KW-1185">Reference proteome</keyword>
<dbReference type="EMBL" id="ML210217">
    <property type="protein sequence ID" value="TFK23529.1"/>
    <property type="molecule type" value="Genomic_DNA"/>
</dbReference>
<feature type="compositionally biased region" description="Basic residues" evidence="1">
    <location>
        <begin position="264"/>
        <end position="277"/>
    </location>
</feature>
<organism evidence="3 4">
    <name type="scientific">Coprinopsis marcescibilis</name>
    <name type="common">Agaric fungus</name>
    <name type="synonym">Psathyrella marcescibilis</name>
    <dbReference type="NCBI Taxonomy" id="230819"/>
    <lineage>
        <taxon>Eukaryota</taxon>
        <taxon>Fungi</taxon>
        <taxon>Dikarya</taxon>
        <taxon>Basidiomycota</taxon>
        <taxon>Agaricomycotina</taxon>
        <taxon>Agaricomycetes</taxon>
        <taxon>Agaricomycetidae</taxon>
        <taxon>Agaricales</taxon>
        <taxon>Agaricineae</taxon>
        <taxon>Psathyrellaceae</taxon>
        <taxon>Coprinopsis</taxon>
    </lineage>
</organism>
<feature type="region of interest" description="Disordered" evidence="1">
    <location>
        <begin position="1"/>
        <end position="69"/>
    </location>
</feature>
<accession>A0A5C3KSD2</accession>
<feature type="compositionally biased region" description="Acidic residues" evidence="1">
    <location>
        <begin position="417"/>
        <end position="440"/>
    </location>
</feature>
<reference evidence="3 4" key="1">
    <citation type="journal article" date="2019" name="Nat. Ecol. Evol.">
        <title>Megaphylogeny resolves global patterns of mushroom evolution.</title>
        <authorList>
            <person name="Varga T."/>
            <person name="Krizsan K."/>
            <person name="Foldi C."/>
            <person name="Dima B."/>
            <person name="Sanchez-Garcia M."/>
            <person name="Sanchez-Ramirez S."/>
            <person name="Szollosi G.J."/>
            <person name="Szarkandi J.G."/>
            <person name="Papp V."/>
            <person name="Albert L."/>
            <person name="Andreopoulos W."/>
            <person name="Angelini C."/>
            <person name="Antonin V."/>
            <person name="Barry K.W."/>
            <person name="Bougher N.L."/>
            <person name="Buchanan P."/>
            <person name="Buyck B."/>
            <person name="Bense V."/>
            <person name="Catcheside P."/>
            <person name="Chovatia M."/>
            <person name="Cooper J."/>
            <person name="Damon W."/>
            <person name="Desjardin D."/>
            <person name="Finy P."/>
            <person name="Geml J."/>
            <person name="Haridas S."/>
            <person name="Hughes K."/>
            <person name="Justo A."/>
            <person name="Karasinski D."/>
            <person name="Kautmanova I."/>
            <person name="Kiss B."/>
            <person name="Kocsube S."/>
            <person name="Kotiranta H."/>
            <person name="LaButti K.M."/>
            <person name="Lechner B.E."/>
            <person name="Liimatainen K."/>
            <person name="Lipzen A."/>
            <person name="Lukacs Z."/>
            <person name="Mihaltcheva S."/>
            <person name="Morgado L.N."/>
            <person name="Niskanen T."/>
            <person name="Noordeloos M.E."/>
            <person name="Ohm R.A."/>
            <person name="Ortiz-Santana B."/>
            <person name="Ovrebo C."/>
            <person name="Racz N."/>
            <person name="Riley R."/>
            <person name="Savchenko A."/>
            <person name="Shiryaev A."/>
            <person name="Soop K."/>
            <person name="Spirin V."/>
            <person name="Szebenyi C."/>
            <person name="Tomsovsky M."/>
            <person name="Tulloss R.E."/>
            <person name="Uehling J."/>
            <person name="Grigoriev I.V."/>
            <person name="Vagvolgyi C."/>
            <person name="Papp T."/>
            <person name="Martin F.M."/>
            <person name="Miettinen O."/>
            <person name="Hibbett D.S."/>
            <person name="Nagy L.G."/>
        </authorList>
    </citation>
    <scope>NUCLEOTIDE SEQUENCE [LARGE SCALE GENOMIC DNA]</scope>
    <source>
        <strain evidence="3 4">CBS 121175</strain>
    </source>
</reference>
<feature type="region of interest" description="Disordered" evidence="1">
    <location>
        <begin position="412"/>
        <end position="473"/>
    </location>
</feature>
<evidence type="ECO:0000256" key="1">
    <source>
        <dbReference type="SAM" id="MobiDB-lite"/>
    </source>
</evidence>
<feature type="domain" description="DUF7330" evidence="2">
    <location>
        <begin position="358"/>
        <end position="428"/>
    </location>
</feature>
<dbReference type="Pfam" id="PF24016">
    <property type="entry name" value="DUF7330"/>
    <property type="match status" value="2"/>
</dbReference>
<sequence length="520" mass="56823">MSDAADDTTLSSPPNTQGRGRKQLLRQASAATASTMTVMDESEHARPDPVANSAHNDNDSRTPFTSNPNSLLRLQAVGGITATKQWQGRSVRILEADPADMRPETPVAPAVTTEYGASTEVFAVPTAATSVFNHSQGPGPRDFEPLRGPRNVSNFISISRRATIPFSSYPRISAFFQLFQAKPRITDTLCIDPHLKVPSSVLEAIGSPPLPENGAGSGAQNNPFAATGSTQNTRKNMSLQLIDGRMDVDIHLVPDDSVHSAYLRKSKSSARLRRKSSRSNSDGDDGPQPRRQARPSASSSRNMPVVPNPTRLHAKLVASHPTLFKAYPCIIRLNAPLPRPPLLLKASCKSSQPGTTTFTSDSPLTLYLPRSFYGPLTINIKTGNIDNHVWLSPCVQSVARTITEDSTSRGYFLGDLPDIEEEGSEEERDATDAIDEEDAGETPPPAPHRSEHRKHRSLLKKRGSGRGGAEDSSEWIGDKAEVHVENGKVRILFDDERLEGWANWCSRGWHLWPPRWSFGP</sequence>
<feature type="compositionally biased region" description="Polar residues" evidence="1">
    <location>
        <begin position="8"/>
        <end position="18"/>
    </location>
</feature>
<name>A0A5C3KSD2_COPMA</name>
<feature type="domain" description="DUF7330" evidence="2">
    <location>
        <begin position="175"/>
        <end position="279"/>
    </location>
</feature>
<feature type="compositionally biased region" description="Polar residues" evidence="1">
    <location>
        <begin position="218"/>
        <end position="232"/>
    </location>
</feature>
<feature type="region of interest" description="Disordered" evidence="1">
    <location>
        <begin position="264"/>
        <end position="307"/>
    </location>
</feature>
<dbReference type="Proteomes" id="UP000307440">
    <property type="component" value="Unassembled WGS sequence"/>
</dbReference>
<feature type="compositionally biased region" description="Basic residues" evidence="1">
    <location>
        <begin position="450"/>
        <end position="464"/>
    </location>
</feature>